<dbReference type="EMBL" id="CP107567">
    <property type="protein sequence ID" value="UYQ63115.1"/>
    <property type="molecule type" value="Genomic_DNA"/>
</dbReference>
<evidence type="ECO:0000313" key="2">
    <source>
        <dbReference type="Proteomes" id="UP001163878"/>
    </source>
</evidence>
<gene>
    <name evidence="1" type="ORF">OGH68_17590</name>
</gene>
<reference evidence="1" key="1">
    <citation type="submission" date="2022-10" db="EMBL/GenBank/DDBJ databases">
        <title>Cytochrome P450 Catalyzes Benzene Ring Formation in the Biosynthesis of Trialkyl-Substituted Aromatic Polyketides.</title>
        <authorList>
            <person name="Zhao E."/>
            <person name="Ge H."/>
        </authorList>
    </citation>
    <scope>NUCLEOTIDE SEQUENCE</scope>
    <source>
        <strain evidence="1">NA0869</strain>
    </source>
</reference>
<proteinExistence type="predicted"/>
<sequence length="47" mass="5002">MNDIELAAGFDTYADVNEMADEVTPDEAPSPQTIVSLSVVASIKWGC</sequence>
<accession>A0ABY6IBM3</accession>
<dbReference type="Proteomes" id="UP001163878">
    <property type="component" value="Chromosome"/>
</dbReference>
<name>A0ABY6IBM3_STRPE</name>
<protein>
    <submittedName>
        <fullName evidence="1">Uncharacterized protein</fullName>
    </submittedName>
</protein>
<keyword evidence="2" id="KW-1185">Reference proteome</keyword>
<evidence type="ECO:0000313" key="1">
    <source>
        <dbReference type="EMBL" id="UYQ63115.1"/>
    </source>
</evidence>
<organism evidence="1 2">
    <name type="scientific">Streptomyces peucetius</name>
    <dbReference type="NCBI Taxonomy" id="1950"/>
    <lineage>
        <taxon>Bacteria</taxon>
        <taxon>Bacillati</taxon>
        <taxon>Actinomycetota</taxon>
        <taxon>Actinomycetes</taxon>
        <taxon>Kitasatosporales</taxon>
        <taxon>Streptomycetaceae</taxon>
        <taxon>Streptomyces</taxon>
    </lineage>
</organism>
<dbReference type="RefSeq" id="WP_264245111.1">
    <property type="nucleotide sequence ID" value="NZ_CP107567.1"/>
</dbReference>